<gene>
    <name evidence="9" type="ORF">GXP67_16375</name>
</gene>
<dbReference type="Gene3D" id="2.40.440.10">
    <property type="entry name" value="L,D-transpeptidase catalytic domain-like"/>
    <property type="match status" value="1"/>
</dbReference>
<keyword evidence="6 7" id="KW-0961">Cell wall biogenesis/degradation</keyword>
<evidence type="ECO:0000256" key="5">
    <source>
        <dbReference type="ARBA" id="ARBA00022984"/>
    </source>
</evidence>
<evidence type="ECO:0000259" key="8">
    <source>
        <dbReference type="PROSITE" id="PS52029"/>
    </source>
</evidence>
<evidence type="ECO:0000256" key="7">
    <source>
        <dbReference type="PROSITE-ProRule" id="PRU01373"/>
    </source>
</evidence>
<dbReference type="InterPro" id="IPR005490">
    <property type="entry name" value="LD_TPept_cat_dom"/>
</dbReference>
<proteinExistence type="inferred from homology"/>
<accession>A0A6C0GK97</accession>
<dbReference type="InterPro" id="IPR036365">
    <property type="entry name" value="PGBD-like_sf"/>
</dbReference>
<dbReference type="Pfam" id="PF20142">
    <property type="entry name" value="Scaffold"/>
    <property type="match status" value="1"/>
</dbReference>
<name>A0A6C0GK97_9BACT</name>
<evidence type="ECO:0000313" key="10">
    <source>
        <dbReference type="Proteomes" id="UP000480178"/>
    </source>
</evidence>
<dbReference type="PANTHER" id="PTHR41533:SF2">
    <property type="entry name" value="BLR7131 PROTEIN"/>
    <property type="match status" value="1"/>
</dbReference>
<dbReference type="InterPro" id="IPR036366">
    <property type="entry name" value="PGBDSf"/>
</dbReference>
<keyword evidence="3" id="KW-0808">Transferase</keyword>
<dbReference type="UniPathway" id="UPA00219"/>
<dbReference type="KEGG" id="rhoz:GXP67_16375"/>
<comment type="similarity">
    <text evidence="2">Belongs to the YkuD family.</text>
</comment>
<dbReference type="Gene3D" id="1.10.101.10">
    <property type="entry name" value="PGBD-like superfamily/PGBD"/>
    <property type="match status" value="1"/>
</dbReference>
<dbReference type="Pfam" id="PF03734">
    <property type="entry name" value="YkuD"/>
    <property type="match status" value="1"/>
</dbReference>
<sequence length="559" mass="64854">MRITHKYIWMFLSILLIYSCKPGDTKDKRKKEVQAEMQAQISSLKSAVYFKDKAIRSYLKEELETFYKNRKYKLAWMTSDKILPQSDSLIQAIMQAPTDGLETSNYELQEIQALQRELFSAEKSKQDTLSLRKLVQLDFKMTASYLTYASHLLSGRIDPAKLDTLWITYPRKKDLAVHLDEAIKKNRIYGSLQELSPVVDQYKQLKKQLALYRRIAKSGGWPAMKTVTTVNMGTANEPVHALWNRLGMSGDLDTTAASMPVFDNAMKEALKKFQQRYGINPDGKLNAETLARLNEPVERTIELIELNMERIRWAPDSIENTYIWVNVPEYTLKVFSKGKKEEEMRVIVGKDYASTPVFSDTLEYIVFSPDWTVPSTIAKNEILPILQHNPDYLMSNNMAVYETWKESDTLALDPLSTDWSQFTPETFTYRIVQKPGPENPLGQVKFMLPNDLSVYLHDTPNHTLFKREERNLSHGCVRLEKPVDLAMYLLNWNEEQVTEKINQPEPIKQKLPKKWPVQIVYRTAWVDEKGILNFRDDIYGHDKKQLNAITKKEDQLSKL</sequence>
<feature type="domain" description="L,D-TPase catalytic" evidence="8">
    <location>
        <begin position="321"/>
        <end position="520"/>
    </location>
</feature>
<dbReference type="GO" id="GO:0008360">
    <property type="term" value="P:regulation of cell shape"/>
    <property type="evidence" value="ECO:0007669"/>
    <property type="project" value="UniProtKB-UniRule"/>
</dbReference>
<dbReference type="CDD" id="cd16913">
    <property type="entry name" value="YkuD_like"/>
    <property type="match status" value="1"/>
</dbReference>
<dbReference type="InterPro" id="IPR038063">
    <property type="entry name" value="Transpep_catalytic_dom"/>
</dbReference>
<keyword evidence="10" id="KW-1185">Reference proteome</keyword>
<keyword evidence="5 7" id="KW-0573">Peptidoglycan synthesis</keyword>
<protein>
    <submittedName>
        <fullName evidence="9">L,D-transpeptidase family protein</fullName>
    </submittedName>
</protein>
<dbReference type="GO" id="GO:0009252">
    <property type="term" value="P:peptidoglycan biosynthetic process"/>
    <property type="evidence" value="ECO:0007669"/>
    <property type="project" value="UniProtKB-UniPathway"/>
</dbReference>
<dbReference type="PROSITE" id="PS51257">
    <property type="entry name" value="PROKAR_LIPOPROTEIN"/>
    <property type="match status" value="1"/>
</dbReference>
<dbReference type="EMBL" id="CP048222">
    <property type="protein sequence ID" value="QHT68103.1"/>
    <property type="molecule type" value="Genomic_DNA"/>
</dbReference>
<dbReference type="InterPro" id="IPR002477">
    <property type="entry name" value="Peptidoglycan-bd-like"/>
</dbReference>
<keyword evidence="4 7" id="KW-0133">Cell shape</keyword>
<dbReference type="SUPFAM" id="SSF47090">
    <property type="entry name" value="PGBD-like"/>
    <property type="match status" value="1"/>
</dbReference>
<evidence type="ECO:0000256" key="6">
    <source>
        <dbReference type="ARBA" id="ARBA00023316"/>
    </source>
</evidence>
<dbReference type="InterPro" id="IPR045380">
    <property type="entry name" value="LD_TPept_scaffold_dom"/>
</dbReference>
<feature type="active site" description="Nucleophile" evidence="7">
    <location>
        <position position="476"/>
    </location>
</feature>
<comment type="pathway">
    <text evidence="1 7">Cell wall biogenesis; peptidoglycan biosynthesis.</text>
</comment>
<dbReference type="AlphaFoldDB" id="A0A6C0GK97"/>
<dbReference type="PANTHER" id="PTHR41533">
    <property type="entry name" value="L,D-TRANSPEPTIDASE HI_1667-RELATED"/>
    <property type="match status" value="1"/>
</dbReference>
<dbReference type="SUPFAM" id="SSF141523">
    <property type="entry name" value="L,D-transpeptidase catalytic domain-like"/>
    <property type="match status" value="1"/>
</dbReference>
<reference evidence="9 10" key="1">
    <citation type="submission" date="2020-01" db="EMBL/GenBank/DDBJ databases">
        <authorList>
            <person name="Kim M.K."/>
        </authorList>
    </citation>
    <scope>NUCLEOTIDE SEQUENCE [LARGE SCALE GENOMIC DNA]</scope>
    <source>
        <strain evidence="9 10">172606-1</strain>
    </source>
</reference>
<organism evidence="9 10">
    <name type="scientific">Rhodocytophaga rosea</name>
    <dbReference type="NCBI Taxonomy" id="2704465"/>
    <lineage>
        <taxon>Bacteria</taxon>
        <taxon>Pseudomonadati</taxon>
        <taxon>Bacteroidota</taxon>
        <taxon>Cytophagia</taxon>
        <taxon>Cytophagales</taxon>
        <taxon>Rhodocytophagaceae</taxon>
        <taxon>Rhodocytophaga</taxon>
    </lineage>
</organism>
<dbReference type="RefSeq" id="WP_162444122.1">
    <property type="nucleotide sequence ID" value="NZ_CP048222.1"/>
</dbReference>
<dbReference type="Proteomes" id="UP000480178">
    <property type="component" value="Chromosome"/>
</dbReference>
<dbReference type="GO" id="GO:0004180">
    <property type="term" value="F:carboxypeptidase activity"/>
    <property type="evidence" value="ECO:0007669"/>
    <property type="project" value="UniProtKB-ARBA"/>
</dbReference>
<feature type="active site" description="Proton donor/acceptor" evidence="7">
    <location>
        <position position="457"/>
    </location>
</feature>
<evidence type="ECO:0000256" key="1">
    <source>
        <dbReference type="ARBA" id="ARBA00004752"/>
    </source>
</evidence>
<evidence type="ECO:0000313" key="9">
    <source>
        <dbReference type="EMBL" id="QHT68103.1"/>
    </source>
</evidence>
<dbReference type="GO" id="GO:0016740">
    <property type="term" value="F:transferase activity"/>
    <property type="evidence" value="ECO:0007669"/>
    <property type="project" value="UniProtKB-KW"/>
</dbReference>
<dbReference type="Pfam" id="PF01471">
    <property type="entry name" value="PG_binding_1"/>
    <property type="match status" value="1"/>
</dbReference>
<dbReference type="InterPro" id="IPR052905">
    <property type="entry name" value="LD-transpeptidase_YkuD-like"/>
</dbReference>
<evidence type="ECO:0000256" key="4">
    <source>
        <dbReference type="ARBA" id="ARBA00022960"/>
    </source>
</evidence>
<dbReference type="PROSITE" id="PS52029">
    <property type="entry name" value="LD_TPASE"/>
    <property type="match status" value="1"/>
</dbReference>
<evidence type="ECO:0000256" key="2">
    <source>
        <dbReference type="ARBA" id="ARBA00005992"/>
    </source>
</evidence>
<evidence type="ECO:0000256" key="3">
    <source>
        <dbReference type="ARBA" id="ARBA00022679"/>
    </source>
</evidence>
<dbReference type="GO" id="GO:0071555">
    <property type="term" value="P:cell wall organization"/>
    <property type="evidence" value="ECO:0007669"/>
    <property type="project" value="UniProtKB-UniRule"/>
</dbReference>